<name>A0ABX5QDC9_9MICO</name>
<evidence type="ECO:0000313" key="3">
    <source>
        <dbReference type="Proteomes" id="UP000285768"/>
    </source>
</evidence>
<feature type="transmembrane region" description="Helical" evidence="1">
    <location>
        <begin position="339"/>
        <end position="356"/>
    </location>
</feature>
<protein>
    <submittedName>
        <fullName evidence="2">LPXTG cell wall anchor domain-containing protein</fullName>
    </submittedName>
</protein>
<evidence type="ECO:0000256" key="1">
    <source>
        <dbReference type="SAM" id="Phobius"/>
    </source>
</evidence>
<reference evidence="2 3" key="1">
    <citation type="submission" date="2019-01" db="EMBL/GenBank/DDBJ databases">
        <title>Leucobacter muris sp. nov. isolated from the nose of a laboratory mouse.</title>
        <authorList>
            <person name="Benga L."/>
            <person name="Sproeer C."/>
            <person name="Schumann P."/>
            <person name="Verbarg S."/>
            <person name="Bunk B."/>
            <person name="Engelhardt E."/>
            <person name="Benten P.M."/>
            <person name="Sager M."/>
        </authorList>
    </citation>
    <scope>NUCLEOTIDE SEQUENCE [LARGE SCALE GENOMIC DNA]</scope>
    <source>
        <strain evidence="2 3">DSM 101948</strain>
    </source>
</reference>
<sequence>MLRAPVITAPTLVGDVPVGGSATSAVKVLNGPVIPATDGYSIVAPPSFGTATVNDAGVVAYAAPAGMPLGTIDSVTVRVTDKVGQSETVDVRFEAYEGAAAPDITMEQPDAAFVLDLLDGSGGEGKALAAVSLVSGDAAVQPDLASGAVAVMPDHAWSAGEAAHEITLAYTVADARGGTATGTVTVAVLPKPAFAHTEPGLVSKTARVGDLVQFDAGALLPGNLPETGAFTVLQQPTALPNAGAAGPAAAMRQLSAFSMLLATGPATVNEAGIVTVDTRGMAVNTQYEFVVRATDRVGQFADQTFRINLAAAAARTDEPGVTSATSRAARLASTGADPSGLLLAAGALLLGGMLLVRRSTRRSV</sequence>
<keyword evidence="1" id="KW-1133">Transmembrane helix</keyword>
<accession>A0ABX5QDC9</accession>
<keyword evidence="1" id="KW-0812">Transmembrane</keyword>
<dbReference type="Proteomes" id="UP000285768">
    <property type="component" value="Chromosome"/>
</dbReference>
<dbReference type="EMBL" id="CP035037">
    <property type="protein sequence ID" value="QAB16959.1"/>
    <property type="molecule type" value="Genomic_DNA"/>
</dbReference>
<proteinExistence type="predicted"/>
<keyword evidence="1" id="KW-0472">Membrane</keyword>
<gene>
    <name evidence="2" type="ORF">Leucomu_02595</name>
</gene>
<organism evidence="2 3">
    <name type="scientific">Leucobacter muris</name>
    <dbReference type="NCBI Taxonomy" id="1935379"/>
    <lineage>
        <taxon>Bacteria</taxon>
        <taxon>Bacillati</taxon>
        <taxon>Actinomycetota</taxon>
        <taxon>Actinomycetes</taxon>
        <taxon>Micrococcales</taxon>
        <taxon>Microbacteriaceae</taxon>
        <taxon>Leucobacter</taxon>
    </lineage>
</organism>
<dbReference type="Pfam" id="PF17963">
    <property type="entry name" value="Big_9"/>
    <property type="match status" value="1"/>
</dbReference>
<evidence type="ECO:0000313" key="2">
    <source>
        <dbReference type="EMBL" id="QAB16959.1"/>
    </source>
</evidence>
<dbReference type="NCBIfam" id="TIGR01167">
    <property type="entry name" value="LPXTG_anchor"/>
    <property type="match status" value="1"/>
</dbReference>
<keyword evidence="3" id="KW-1185">Reference proteome</keyword>
<dbReference type="RefSeq" id="WP_128386243.1">
    <property type="nucleotide sequence ID" value="NZ_CP035037.1"/>
</dbReference>